<dbReference type="OrthoDB" id="5402033at2759"/>
<dbReference type="STRING" id="454130.A0A0U5FU44"/>
<dbReference type="AlphaFoldDB" id="A0A0U5FU44"/>
<dbReference type="Proteomes" id="UP000054771">
    <property type="component" value="Unassembled WGS sequence"/>
</dbReference>
<accession>A0A0U5FU44</accession>
<protein>
    <submittedName>
        <fullName evidence="1">Uncharacterized protein</fullName>
    </submittedName>
</protein>
<name>A0A0U5FU44_ASPCI</name>
<proteinExistence type="predicted"/>
<reference evidence="2" key="1">
    <citation type="journal article" date="2016" name="Genome Announc.">
        <title>Draft genome sequences of fungus Aspergillus calidoustus.</title>
        <authorList>
            <person name="Horn F."/>
            <person name="Linde J."/>
            <person name="Mattern D.J."/>
            <person name="Walther G."/>
            <person name="Guthke R."/>
            <person name="Scherlach K."/>
            <person name="Martin K."/>
            <person name="Brakhage A.A."/>
            <person name="Petzke L."/>
            <person name="Valiante V."/>
        </authorList>
    </citation>
    <scope>NUCLEOTIDE SEQUENCE [LARGE SCALE GENOMIC DNA]</scope>
    <source>
        <strain evidence="2">SF006504</strain>
    </source>
</reference>
<keyword evidence="2" id="KW-1185">Reference proteome</keyword>
<sequence length="737" mass="84422">MHDLVELPVEFLDTILKYAYDIDSNPSEPPDQQQLTSLLLVSRKWHQAFLPRVYSSWSFNGACHTYRSLWCFLRTVLTCPHIANLVQTLDVGNWGHGTPFYLSSDTFEVSVAESTLLSEGIRGAGMHHLEYDILKNFPPSALALADHRPLMALLLVNLKNVAIMYAHIPNSDPYLRAALDRLLKGSRLDKLQELYLIPEVPIFDRNLRGSPGYERDTTNFHRLQLDGVWPLLFQPRLRTLSMDNLDTENVASILQPERSKRGCAIEELHISSHKQSKCLPDDVHALLTLPKALRSISFYWHNYKFKHGPAKKDTTCKVSNQQIWDMLHKHMSRLESVDIMHGTDNSRHWRRDHFSSLAFFARLRSLAIQAEVLFGSDPSLLDTTLPASLEVLMLFTSTVRTDCLSGVLRALTSVIGKGLPRLTELWVNDERLAHTDHHMADLQHELQETCTNHGVRLTLYPYADPPFRSGALCRRHWQRTSYLQNDGFRRLTLTHEHQLERGNPIAGESDEEPSYPLWPSAFPDHKGAQSFTIYENNDPQKCLHPLISFAIYFTHPAAGYPQTDMCGLFNLILQEMANFHFRLDMYFLPNASKGDCIMHYRAEKATARKSHVVLDLVERRLRNRLTQPPSLRGRSEMMDEYVLDGKRWGGALCICEAKDWAKNGERLFCMLFDTLDQEASAEPSTWEELLPISATSPGAETTSETAAAWMYDLAYPLRDRCVEARKAARKRGWRCWV</sequence>
<dbReference type="EMBL" id="CDMC01000003">
    <property type="protein sequence ID" value="CEL02183.1"/>
    <property type="molecule type" value="Genomic_DNA"/>
</dbReference>
<evidence type="ECO:0000313" key="1">
    <source>
        <dbReference type="EMBL" id="CEL02183.1"/>
    </source>
</evidence>
<organism evidence="1 2">
    <name type="scientific">Aspergillus calidoustus</name>
    <dbReference type="NCBI Taxonomy" id="454130"/>
    <lineage>
        <taxon>Eukaryota</taxon>
        <taxon>Fungi</taxon>
        <taxon>Dikarya</taxon>
        <taxon>Ascomycota</taxon>
        <taxon>Pezizomycotina</taxon>
        <taxon>Eurotiomycetes</taxon>
        <taxon>Eurotiomycetidae</taxon>
        <taxon>Eurotiales</taxon>
        <taxon>Aspergillaceae</taxon>
        <taxon>Aspergillus</taxon>
        <taxon>Aspergillus subgen. Nidulantes</taxon>
    </lineage>
</organism>
<evidence type="ECO:0000313" key="2">
    <source>
        <dbReference type="Proteomes" id="UP000054771"/>
    </source>
</evidence>
<gene>
    <name evidence="1" type="ORF">ASPCAL03355</name>
</gene>